<dbReference type="InterPro" id="IPR033985">
    <property type="entry name" value="SusD-like_N"/>
</dbReference>
<dbReference type="SUPFAM" id="SSF48452">
    <property type="entry name" value="TPR-like"/>
    <property type="match status" value="1"/>
</dbReference>
<evidence type="ECO:0000256" key="3">
    <source>
        <dbReference type="ARBA" id="ARBA00022729"/>
    </source>
</evidence>
<keyword evidence="3" id="KW-0732">Signal</keyword>
<dbReference type="GO" id="GO:0009279">
    <property type="term" value="C:cell outer membrane"/>
    <property type="evidence" value="ECO:0007669"/>
    <property type="project" value="UniProtKB-SubCell"/>
</dbReference>
<evidence type="ECO:0000313" key="9">
    <source>
        <dbReference type="Proteomes" id="UP000256779"/>
    </source>
</evidence>
<evidence type="ECO:0000259" key="7">
    <source>
        <dbReference type="Pfam" id="PF14322"/>
    </source>
</evidence>
<comment type="subcellular location">
    <subcellularLocation>
        <location evidence="1">Cell outer membrane</location>
    </subcellularLocation>
</comment>
<dbReference type="OrthoDB" id="636214at2"/>
<gene>
    <name evidence="8" type="ORF">C7460_11877</name>
</gene>
<dbReference type="AlphaFoldDB" id="A0A3D9KZ35"/>
<evidence type="ECO:0000256" key="1">
    <source>
        <dbReference type="ARBA" id="ARBA00004442"/>
    </source>
</evidence>
<name>A0A3D9KZ35_MARFU</name>
<comment type="similarity">
    <text evidence="2">Belongs to the SusD family.</text>
</comment>
<dbReference type="Gene3D" id="1.25.40.390">
    <property type="match status" value="1"/>
</dbReference>
<dbReference type="Proteomes" id="UP000256779">
    <property type="component" value="Unassembled WGS sequence"/>
</dbReference>
<accession>A0A3D9KZ35</accession>
<protein>
    <submittedName>
        <fullName evidence="8">YD repeat-containing protein</fullName>
    </submittedName>
</protein>
<evidence type="ECO:0000259" key="6">
    <source>
        <dbReference type="Pfam" id="PF07980"/>
    </source>
</evidence>
<keyword evidence="9" id="KW-1185">Reference proteome</keyword>
<comment type="caution">
    <text evidence="8">The sequence shown here is derived from an EMBL/GenBank/DDBJ whole genome shotgun (WGS) entry which is preliminary data.</text>
</comment>
<reference evidence="8 9" key="1">
    <citation type="submission" date="2018-07" db="EMBL/GenBank/DDBJ databases">
        <title>Genomic Encyclopedia of Type Strains, Phase IV (KMG-IV): sequencing the most valuable type-strain genomes for metagenomic binning, comparative biology and taxonomic classification.</title>
        <authorList>
            <person name="Goeker M."/>
        </authorList>
    </citation>
    <scope>NUCLEOTIDE SEQUENCE [LARGE SCALE GENOMIC DNA]</scope>
    <source>
        <strain evidence="8 9">DSM 4134</strain>
    </source>
</reference>
<proteinExistence type="inferred from homology"/>
<keyword evidence="5" id="KW-0998">Cell outer membrane</keyword>
<evidence type="ECO:0000256" key="4">
    <source>
        <dbReference type="ARBA" id="ARBA00023136"/>
    </source>
</evidence>
<dbReference type="InterPro" id="IPR012944">
    <property type="entry name" value="SusD_RagB_dom"/>
</dbReference>
<dbReference type="RefSeq" id="WP_115869380.1">
    <property type="nucleotide sequence ID" value="NZ_QREG01000018.1"/>
</dbReference>
<dbReference type="CDD" id="cd08977">
    <property type="entry name" value="SusD"/>
    <property type="match status" value="1"/>
</dbReference>
<sequence length="498" mass="56014">MKFNHYILILVGLLAASACDLSEEPYGFYSEDNFYQSEADAEAAVTYAYDALTFLEYSRTVFLLGDLPTDECGPKADEGPDAQDLNNWKVDNFSTNRSLVNFFKYAYIAINRSNAILENIPQSPIDDELKTRYLGEAYFLRAYNYFNLVRNFGEVPMHTSLVASLDDTSAPLAQDLQEVYDLILSDCRMAVSLLSEYQMTGRADKVAAQALAAKVYLHMASSKANGVPRYESIVSDANTLYDSASYYAGEVINEQSTYGFDDNLIDIYDVDQPKGPEHIFLMSMDRSGTIEGDYSKISKLFIPYIAGDDIYLPDGDGSFTVSHDGWSVFQTKESFYNTFDGADLRGQVLLVDRVYDADGNEIASVDGGGIPYRFTRKYVDPHFINDKTSTKPFLLRYSDIALIYAEAAGPTAEAYALVNYIRNRAGLGELTTGLSVEDFREAVWQERSWELMFEGNRLYDLRRYNRVNDLVEEAAGLSDEEVAYYPLPQIELDLNQGL</sequence>
<dbReference type="InterPro" id="IPR011990">
    <property type="entry name" value="TPR-like_helical_dom_sf"/>
</dbReference>
<feature type="domain" description="RagB/SusD" evidence="6">
    <location>
        <begin position="373"/>
        <end position="466"/>
    </location>
</feature>
<evidence type="ECO:0000313" key="8">
    <source>
        <dbReference type="EMBL" id="RED95300.1"/>
    </source>
</evidence>
<keyword evidence="4" id="KW-0472">Membrane</keyword>
<dbReference type="Pfam" id="PF07980">
    <property type="entry name" value="SusD_RagB"/>
    <property type="match status" value="1"/>
</dbReference>
<evidence type="ECO:0000256" key="2">
    <source>
        <dbReference type="ARBA" id="ARBA00006275"/>
    </source>
</evidence>
<dbReference type="EMBL" id="QREG01000018">
    <property type="protein sequence ID" value="RED95300.1"/>
    <property type="molecule type" value="Genomic_DNA"/>
</dbReference>
<dbReference type="PROSITE" id="PS51257">
    <property type="entry name" value="PROKAR_LIPOPROTEIN"/>
    <property type="match status" value="1"/>
</dbReference>
<feature type="domain" description="SusD-like N-terminal" evidence="7">
    <location>
        <begin position="87"/>
        <end position="217"/>
    </location>
</feature>
<organism evidence="8 9">
    <name type="scientific">Marinoscillum furvescens DSM 4134</name>
    <dbReference type="NCBI Taxonomy" id="1122208"/>
    <lineage>
        <taxon>Bacteria</taxon>
        <taxon>Pseudomonadati</taxon>
        <taxon>Bacteroidota</taxon>
        <taxon>Cytophagia</taxon>
        <taxon>Cytophagales</taxon>
        <taxon>Reichenbachiellaceae</taxon>
        <taxon>Marinoscillum</taxon>
    </lineage>
</organism>
<dbReference type="Pfam" id="PF14322">
    <property type="entry name" value="SusD-like_3"/>
    <property type="match status" value="1"/>
</dbReference>
<evidence type="ECO:0000256" key="5">
    <source>
        <dbReference type="ARBA" id="ARBA00023237"/>
    </source>
</evidence>